<dbReference type="Gene3D" id="3.30.110.70">
    <property type="entry name" value="Hypothetical protein apc22750. Chain B"/>
    <property type="match status" value="1"/>
</dbReference>
<dbReference type="PATRIC" id="fig|1423750.3.peg.2383"/>
<evidence type="ECO:0000313" key="2">
    <source>
        <dbReference type="Proteomes" id="UP000051451"/>
    </source>
</evidence>
<keyword evidence="2" id="KW-1185">Reference proteome</keyword>
<dbReference type="AlphaFoldDB" id="A0A0R1VGH2"/>
<dbReference type="EMBL" id="AZGB01000029">
    <property type="protein sequence ID" value="KRM04397.1"/>
    <property type="molecule type" value="Genomic_DNA"/>
</dbReference>
<organism evidence="1 2">
    <name type="scientific">Liquorilactobacillus ghanensis DSM 18630</name>
    <dbReference type="NCBI Taxonomy" id="1423750"/>
    <lineage>
        <taxon>Bacteria</taxon>
        <taxon>Bacillati</taxon>
        <taxon>Bacillota</taxon>
        <taxon>Bacilli</taxon>
        <taxon>Lactobacillales</taxon>
        <taxon>Lactobacillaceae</taxon>
        <taxon>Liquorilactobacillus</taxon>
    </lineage>
</organism>
<evidence type="ECO:0000313" key="1">
    <source>
        <dbReference type="EMBL" id="KRM04397.1"/>
    </source>
</evidence>
<accession>A0A0R1VGH2</accession>
<dbReference type="SUPFAM" id="SSF117782">
    <property type="entry name" value="YbjQ-like"/>
    <property type="match status" value="1"/>
</dbReference>
<protein>
    <submittedName>
        <fullName evidence="1">Uncharacterized protein</fullName>
    </submittedName>
</protein>
<dbReference type="Proteomes" id="UP000051451">
    <property type="component" value="Unassembled WGS sequence"/>
</dbReference>
<proteinExistence type="predicted"/>
<reference evidence="1 2" key="1">
    <citation type="journal article" date="2015" name="Genome Announc.">
        <title>Expanding the biotechnology potential of lactobacilli through comparative genomics of 213 strains and associated genera.</title>
        <authorList>
            <person name="Sun Z."/>
            <person name="Harris H.M."/>
            <person name="McCann A."/>
            <person name="Guo C."/>
            <person name="Argimon S."/>
            <person name="Zhang W."/>
            <person name="Yang X."/>
            <person name="Jeffery I.B."/>
            <person name="Cooney J.C."/>
            <person name="Kagawa T.F."/>
            <person name="Liu W."/>
            <person name="Song Y."/>
            <person name="Salvetti E."/>
            <person name="Wrobel A."/>
            <person name="Rasinkangas P."/>
            <person name="Parkhill J."/>
            <person name="Rea M.C."/>
            <person name="O'Sullivan O."/>
            <person name="Ritari J."/>
            <person name="Douillard F.P."/>
            <person name="Paul Ross R."/>
            <person name="Yang R."/>
            <person name="Briner A.E."/>
            <person name="Felis G.E."/>
            <person name="de Vos W.M."/>
            <person name="Barrangou R."/>
            <person name="Klaenhammer T.R."/>
            <person name="Caufield P.W."/>
            <person name="Cui Y."/>
            <person name="Zhang H."/>
            <person name="O'Toole P.W."/>
        </authorList>
    </citation>
    <scope>NUCLEOTIDE SEQUENCE [LARGE SCALE GENOMIC DNA]</scope>
    <source>
        <strain evidence="1 2">DSM 18630</strain>
    </source>
</reference>
<dbReference type="STRING" id="1423750.FC89_GL002340"/>
<sequence>MLLQVGGGKIVFLTTGDVNRSYVILGIVNATVKRTLQADEIDKVAEYDDLYSEVKTKLVDRVLAKNGDGILQVRFVPQIVPVGPGPKYLLLHGYGTAVRFPSKND</sequence>
<comment type="caution">
    <text evidence="1">The sequence shown here is derived from an EMBL/GenBank/DDBJ whole genome shotgun (WGS) entry which is preliminary data.</text>
</comment>
<gene>
    <name evidence="1" type="ORF">FC89_GL002340</name>
</gene>
<dbReference type="InterPro" id="IPR035439">
    <property type="entry name" value="UPF0145_dom_sf"/>
</dbReference>
<name>A0A0R1VGH2_9LACO</name>